<dbReference type="AlphaFoldDB" id="A0A165YIP3"/>
<proteinExistence type="predicted"/>
<comment type="caution">
    <text evidence="1">The sequence shown here is derived from an EMBL/GenBank/DDBJ whole genome shotgun (WGS) entry which is preliminary data.</text>
</comment>
<name>A0A165YIP3_DAUCS</name>
<organism evidence="1">
    <name type="scientific">Daucus carota subsp. sativus</name>
    <name type="common">Carrot</name>
    <dbReference type="NCBI Taxonomy" id="79200"/>
    <lineage>
        <taxon>Eukaryota</taxon>
        <taxon>Viridiplantae</taxon>
        <taxon>Streptophyta</taxon>
        <taxon>Embryophyta</taxon>
        <taxon>Tracheophyta</taxon>
        <taxon>Spermatophyta</taxon>
        <taxon>Magnoliopsida</taxon>
        <taxon>eudicotyledons</taxon>
        <taxon>Gunneridae</taxon>
        <taxon>Pentapetalae</taxon>
        <taxon>asterids</taxon>
        <taxon>campanulids</taxon>
        <taxon>Apiales</taxon>
        <taxon>Apiaceae</taxon>
        <taxon>Apioideae</taxon>
        <taxon>Scandiceae</taxon>
        <taxon>Daucinae</taxon>
        <taxon>Daucus</taxon>
        <taxon>Daucus sect. Daucus</taxon>
    </lineage>
</organism>
<gene>
    <name evidence="1" type="ORF">DCAR_013524</name>
</gene>
<protein>
    <submittedName>
        <fullName evidence="1">Uncharacterized protein</fullName>
    </submittedName>
</protein>
<evidence type="ECO:0000313" key="1">
    <source>
        <dbReference type="EMBL" id="KZM99114.1"/>
    </source>
</evidence>
<reference evidence="1" key="1">
    <citation type="journal article" date="2016" name="Nat. Genet.">
        <title>A high-quality carrot genome assembly provides new insights into carotenoid accumulation and asterid genome evolution.</title>
        <authorList>
            <person name="Iorizzo M."/>
            <person name="Ellison S."/>
            <person name="Senalik D."/>
            <person name="Zeng P."/>
            <person name="Satapoomin P."/>
            <person name="Huang J."/>
            <person name="Bowman M."/>
            <person name="Iovene M."/>
            <person name="Sanseverino W."/>
            <person name="Cavagnaro P."/>
            <person name="Yildiz M."/>
            <person name="Macko-Podgorni A."/>
            <person name="Moranska E."/>
            <person name="Grzebelus E."/>
            <person name="Grzebelus D."/>
            <person name="Ashrafi H."/>
            <person name="Zheng Z."/>
            <person name="Cheng S."/>
            <person name="Spooner D."/>
            <person name="Van Deynze A."/>
            <person name="Simon P."/>
        </authorList>
    </citation>
    <scope>NUCLEOTIDE SEQUENCE [LARGE SCALE GENOMIC DNA]</scope>
    <source>
        <tissue evidence="1">Leaf</tissue>
    </source>
</reference>
<sequence>MVNLLRLDGWINNALQQHSFLENFEFEGHSNSIKRTKLKRTPALFEFQHMICLAGDDEEKVDTILFGLQKISTTI</sequence>
<dbReference type="Gramene" id="KZM99114">
    <property type="protein sequence ID" value="KZM99114"/>
    <property type="gene ID" value="DCAR_013524"/>
</dbReference>
<accession>A0A165YIP3</accession>
<dbReference type="EMBL" id="LNRQ01000004">
    <property type="protein sequence ID" value="KZM99114.1"/>
    <property type="molecule type" value="Genomic_DNA"/>
</dbReference>